<organism evidence="3 4">
    <name type="scientific">Seminavis robusta</name>
    <dbReference type="NCBI Taxonomy" id="568900"/>
    <lineage>
        <taxon>Eukaryota</taxon>
        <taxon>Sar</taxon>
        <taxon>Stramenopiles</taxon>
        <taxon>Ochrophyta</taxon>
        <taxon>Bacillariophyta</taxon>
        <taxon>Bacillariophyceae</taxon>
        <taxon>Bacillariophycidae</taxon>
        <taxon>Naviculales</taxon>
        <taxon>Naviculaceae</taxon>
        <taxon>Seminavis</taxon>
    </lineage>
</organism>
<dbReference type="AlphaFoldDB" id="A0A9N8E4H2"/>
<keyword evidence="4" id="KW-1185">Reference proteome</keyword>
<keyword evidence="2" id="KW-1133">Transmembrane helix</keyword>
<keyword evidence="2" id="KW-0472">Membrane</keyword>
<gene>
    <name evidence="3" type="ORF">SEMRO_540_G163000.1</name>
</gene>
<evidence type="ECO:0000313" key="3">
    <source>
        <dbReference type="EMBL" id="CAB9512519.1"/>
    </source>
</evidence>
<evidence type="ECO:0000256" key="2">
    <source>
        <dbReference type="SAM" id="Phobius"/>
    </source>
</evidence>
<proteinExistence type="predicted"/>
<evidence type="ECO:0000313" key="4">
    <source>
        <dbReference type="Proteomes" id="UP001153069"/>
    </source>
</evidence>
<feature type="transmembrane region" description="Helical" evidence="2">
    <location>
        <begin position="64"/>
        <end position="82"/>
    </location>
</feature>
<accession>A0A9N8E4H2</accession>
<keyword evidence="2" id="KW-0812">Transmembrane</keyword>
<feature type="compositionally biased region" description="Basic and acidic residues" evidence="1">
    <location>
        <begin position="1"/>
        <end position="11"/>
    </location>
</feature>
<dbReference type="Proteomes" id="UP001153069">
    <property type="component" value="Unassembled WGS sequence"/>
</dbReference>
<protein>
    <submittedName>
        <fullName evidence="3">Uncharacterized protein</fullName>
    </submittedName>
</protein>
<sequence length="92" mass="10092">MTPSKPSKDDMDSSNNSHTDCLEDDPSFRPSTLQVRRLQAVDEEAVLAEAEEKVEHPCKSKAKSVVGAAIMVVVIIFAIFMIRSVKNSTRAS</sequence>
<comment type="caution">
    <text evidence="3">The sequence shown here is derived from an EMBL/GenBank/DDBJ whole genome shotgun (WGS) entry which is preliminary data.</text>
</comment>
<feature type="region of interest" description="Disordered" evidence="1">
    <location>
        <begin position="1"/>
        <end position="28"/>
    </location>
</feature>
<reference evidence="3" key="1">
    <citation type="submission" date="2020-06" db="EMBL/GenBank/DDBJ databases">
        <authorList>
            <consortium name="Plant Systems Biology data submission"/>
        </authorList>
    </citation>
    <scope>NUCLEOTIDE SEQUENCE</scope>
    <source>
        <strain evidence="3">D6</strain>
    </source>
</reference>
<dbReference type="EMBL" id="CAICTM010000539">
    <property type="protein sequence ID" value="CAB9512519.1"/>
    <property type="molecule type" value="Genomic_DNA"/>
</dbReference>
<name>A0A9N8E4H2_9STRA</name>
<evidence type="ECO:0000256" key="1">
    <source>
        <dbReference type="SAM" id="MobiDB-lite"/>
    </source>
</evidence>